<reference evidence="6 7" key="1">
    <citation type="journal article" date="2024" name="G3 (Bethesda)">
        <title>Genome assembly of Hibiscus sabdariffa L. provides insights into metabolisms of medicinal natural products.</title>
        <authorList>
            <person name="Kim T."/>
        </authorList>
    </citation>
    <scope>NUCLEOTIDE SEQUENCE [LARGE SCALE GENOMIC DNA]</scope>
    <source>
        <strain evidence="6">TK-2024</strain>
        <tissue evidence="6">Old leaves</tissue>
    </source>
</reference>
<keyword evidence="1" id="KW-0433">Leucine-rich repeat</keyword>
<dbReference type="SUPFAM" id="SSF52058">
    <property type="entry name" value="L domain-like"/>
    <property type="match status" value="2"/>
</dbReference>
<evidence type="ECO:0000256" key="2">
    <source>
        <dbReference type="ARBA" id="ARBA00022737"/>
    </source>
</evidence>
<proteinExistence type="predicted"/>
<evidence type="ECO:0000313" key="7">
    <source>
        <dbReference type="Proteomes" id="UP001472677"/>
    </source>
</evidence>
<dbReference type="Pfam" id="PF20160">
    <property type="entry name" value="C-JID"/>
    <property type="match status" value="1"/>
</dbReference>
<evidence type="ECO:0000256" key="1">
    <source>
        <dbReference type="ARBA" id="ARBA00022614"/>
    </source>
</evidence>
<dbReference type="InterPro" id="IPR032675">
    <property type="entry name" value="LRR_dom_sf"/>
</dbReference>
<protein>
    <submittedName>
        <fullName evidence="6">Uncharacterized protein</fullName>
    </submittedName>
</protein>
<evidence type="ECO:0000313" key="6">
    <source>
        <dbReference type="EMBL" id="KAK8589088.1"/>
    </source>
</evidence>
<gene>
    <name evidence="6" type="ORF">V6N12_023494</name>
</gene>
<dbReference type="Gene3D" id="3.80.10.10">
    <property type="entry name" value="Ribonuclease Inhibitor"/>
    <property type="match status" value="3"/>
</dbReference>
<dbReference type="InterPro" id="IPR050715">
    <property type="entry name" value="LRR-SigEffector_domain"/>
</dbReference>
<dbReference type="InterPro" id="IPR058546">
    <property type="entry name" value="RPS4B/Roq1-like_LRR"/>
</dbReference>
<evidence type="ECO:0000256" key="3">
    <source>
        <dbReference type="ARBA" id="ARBA00022821"/>
    </source>
</evidence>
<evidence type="ECO:0000259" key="4">
    <source>
        <dbReference type="Pfam" id="PF20160"/>
    </source>
</evidence>
<dbReference type="EMBL" id="JBBPBM010000004">
    <property type="protein sequence ID" value="KAK8589088.1"/>
    <property type="molecule type" value="Genomic_DNA"/>
</dbReference>
<dbReference type="Proteomes" id="UP001472677">
    <property type="component" value="Unassembled WGS sequence"/>
</dbReference>
<dbReference type="PANTHER" id="PTHR45752:SF171">
    <property type="entry name" value="TMV RESISTANCE PROTEIN N-LIKE"/>
    <property type="match status" value="1"/>
</dbReference>
<accession>A0ABR2FY85</accession>
<keyword evidence="2" id="KW-0677">Repeat</keyword>
<dbReference type="InterPro" id="IPR003591">
    <property type="entry name" value="Leu-rich_rpt_typical-subtyp"/>
</dbReference>
<feature type="domain" description="Disease resistance protein RPS4B/Roq1-like leucine-rich repeats" evidence="5">
    <location>
        <begin position="308"/>
        <end position="387"/>
    </location>
</feature>
<feature type="domain" description="C-JID" evidence="4">
    <location>
        <begin position="601"/>
        <end position="754"/>
    </location>
</feature>
<dbReference type="SMART" id="SM00369">
    <property type="entry name" value="LRR_TYP"/>
    <property type="match status" value="4"/>
</dbReference>
<comment type="caution">
    <text evidence="6">The sequence shown here is derived from an EMBL/GenBank/DDBJ whole genome shotgun (WGS) entry which is preliminary data.</text>
</comment>
<sequence length="767" mass="86506">MLLPNEAANLSGWDSQVTRPEATLIDEIVKDILKKLNRGTSENTGTKTLKGMLLDISRISELELKPDALVKMPNLKFLKFYVSDRYNCFQKKSKILLPGGLSSLTDELRYLCWMGYPLKTLPTRFDPRNLVELDMRDSHVEQLWEGKQDLVNLKKINLMCSKNLVGIPDLSSAKKLEEVVLSNCTSLLNLPSLYEATSLISLNLHGCSKIFRFPEENCENLVCLPDSFYKLKSLFKLRLGGCSRLEKMPEILGTMKHLMTLDLSGTALKELPSSMENLIGLSHLPLENCENLVCLPDSFCKLKHLFKLCLGGCSRLEKFPEIMETMEHLRTLDLSGTALKELPSSLENLIGLSQLTLENCENLVCLPDSFYRLKSLRELYLGGCSRLEKLPEILETMEHLTTLDLSGTASKELSSSMENLIGLSRLTLENCGNLVCLLDSFYKLKSLRELYLGGCSSLENFPEILEAMEMLRILDVSGTALKELPSSMDNLIVLNHLRLDKCENLIHLPDNLFSAIGGASLTGGSEIQKYRVGLSLLKVLSLRECRRLKSLPVLPPNLELLDAPGCTSLEDVSSIKRHFEKVLANDYHQALHWRDHFMACIPGSEIPDWFDFKSLGSSITIPVPWEWYDNSWKNFHGFVVSAVVSFQDYSGDVECRIGCECHLKSSNGHCLDLTFFSADIWGLGMHHGGNRLIGSDHLFLFCNDYIFREFVETQASNEFIYKEASFKLYAEEVRWPHSSWKVKQFGVHPLFANEGGEVLPPSVKYGN</sequence>
<keyword evidence="7" id="KW-1185">Reference proteome</keyword>
<dbReference type="PANTHER" id="PTHR45752">
    <property type="entry name" value="LEUCINE-RICH REPEAT-CONTAINING"/>
    <property type="match status" value="1"/>
</dbReference>
<organism evidence="6 7">
    <name type="scientific">Hibiscus sabdariffa</name>
    <name type="common">roselle</name>
    <dbReference type="NCBI Taxonomy" id="183260"/>
    <lineage>
        <taxon>Eukaryota</taxon>
        <taxon>Viridiplantae</taxon>
        <taxon>Streptophyta</taxon>
        <taxon>Embryophyta</taxon>
        <taxon>Tracheophyta</taxon>
        <taxon>Spermatophyta</taxon>
        <taxon>Magnoliopsida</taxon>
        <taxon>eudicotyledons</taxon>
        <taxon>Gunneridae</taxon>
        <taxon>Pentapetalae</taxon>
        <taxon>rosids</taxon>
        <taxon>malvids</taxon>
        <taxon>Malvales</taxon>
        <taxon>Malvaceae</taxon>
        <taxon>Malvoideae</taxon>
        <taxon>Hibiscus</taxon>
    </lineage>
</organism>
<keyword evidence="3" id="KW-0611">Plant defense</keyword>
<dbReference type="InterPro" id="IPR011713">
    <property type="entry name" value="Leu-rich_rpt_3"/>
</dbReference>
<dbReference type="Pfam" id="PF07725">
    <property type="entry name" value="LRR_3"/>
    <property type="match status" value="1"/>
</dbReference>
<dbReference type="Pfam" id="PF23286">
    <property type="entry name" value="LRR_13"/>
    <property type="match status" value="1"/>
</dbReference>
<dbReference type="InterPro" id="IPR045344">
    <property type="entry name" value="C-JID"/>
</dbReference>
<name>A0ABR2FY85_9ROSI</name>
<evidence type="ECO:0000259" key="5">
    <source>
        <dbReference type="Pfam" id="PF23286"/>
    </source>
</evidence>